<evidence type="ECO:0000313" key="2">
    <source>
        <dbReference type="Proteomes" id="UP001276840"/>
    </source>
</evidence>
<sequence length="87" mass="9381">MAESILPQRQTPKLIVVTAFDRDEEGSLQAVYGPAEQQSEERAIRTARALAGKHAGAIAWSREANPAVGEYGEPKTLFVGGDVPDME</sequence>
<dbReference type="Proteomes" id="UP001276840">
    <property type="component" value="Unassembled WGS sequence"/>
</dbReference>
<protein>
    <submittedName>
        <fullName evidence="1">Uncharacterized protein</fullName>
    </submittedName>
</protein>
<accession>A0ABU4ZR26</accession>
<dbReference type="RefSeq" id="WP_320235812.1">
    <property type="nucleotide sequence ID" value="NZ_JAVIJF010000021.1"/>
</dbReference>
<evidence type="ECO:0000313" key="1">
    <source>
        <dbReference type="EMBL" id="MDX8527868.1"/>
    </source>
</evidence>
<keyword evidence="2" id="KW-1185">Reference proteome</keyword>
<comment type="caution">
    <text evidence="1">The sequence shown here is derived from an EMBL/GenBank/DDBJ whole genome shotgun (WGS) entry which is preliminary data.</text>
</comment>
<gene>
    <name evidence="1" type="ORF">RFM68_25560</name>
</gene>
<organism evidence="1 2">
    <name type="scientific">Mesorhizobium montanum</name>
    <dbReference type="NCBI Taxonomy" id="3072323"/>
    <lineage>
        <taxon>Bacteria</taxon>
        <taxon>Pseudomonadati</taxon>
        <taxon>Pseudomonadota</taxon>
        <taxon>Alphaproteobacteria</taxon>
        <taxon>Hyphomicrobiales</taxon>
        <taxon>Phyllobacteriaceae</taxon>
        <taxon>Mesorhizobium</taxon>
    </lineage>
</organism>
<proteinExistence type="predicted"/>
<dbReference type="EMBL" id="JAVIJF010000021">
    <property type="protein sequence ID" value="MDX8527868.1"/>
    <property type="molecule type" value="Genomic_DNA"/>
</dbReference>
<name>A0ABU4ZR26_9HYPH</name>
<reference evidence="1 2" key="1">
    <citation type="submission" date="2023-08" db="EMBL/GenBank/DDBJ databases">
        <title>Implementing the SeqCode for naming new Mesorhizobium species isolated from Vachellia karroo root nodules.</title>
        <authorList>
            <person name="Van Lill M."/>
        </authorList>
    </citation>
    <scope>NUCLEOTIDE SEQUENCE [LARGE SCALE GENOMIC DNA]</scope>
    <source>
        <strain evidence="1 2">MSK 1335</strain>
    </source>
</reference>